<dbReference type="PROSITE" id="PS50893">
    <property type="entry name" value="ABC_TRANSPORTER_2"/>
    <property type="match status" value="1"/>
</dbReference>
<gene>
    <name evidence="5" type="ORF">ACFYNZ_13550</name>
</gene>
<organism evidence="5 6">
    <name type="scientific">Streptomyces kebangsaanensis</name>
    <dbReference type="NCBI Taxonomy" id="864058"/>
    <lineage>
        <taxon>Bacteria</taxon>
        <taxon>Bacillati</taxon>
        <taxon>Actinomycetota</taxon>
        <taxon>Actinomycetes</taxon>
        <taxon>Kitasatosporales</taxon>
        <taxon>Streptomycetaceae</taxon>
        <taxon>Streptomyces</taxon>
    </lineage>
</organism>
<dbReference type="RefSeq" id="WP_388346869.1">
    <property type="nucleotide sequence ID" value="NZ_JBIAFJ010000009.1"/>
</dbReference>
<feature type="domain" description="ABC transporter" evidence="4">
    <location>
        <begin position="33"/>
        <end position="265"/>
    </location>
</feature>
<dbReference type="Gene3D" id="3.40.50.300">
    <property type="entry name" value="P-loop containing nucleotide triphosphate hydrolases"/>
    <property type="match status" value="1"/>
</dbReference>
<evidence type="ECO:0000259" key="4">
    <source>
        <dbReference type="PROSITE" id="PS50893"/>
    </source>
</evidence>
<comment type="caution">
    <text evidence="5">The sequence shown here is derived from an EMBL/GenBank/DDBJ whole genome shotgun (WGS) entry which is preliminary data.</text>
</comment>
<dbReference type="SMART" id="SM00382">
    <property type="entry name" value="AAA"/>
    <property type="match status" value="1"/>
</dbReference>
<evidence type="ECO:0000256" key="2">
    <source>
        <dbReference type="ARBA" id="ARBA00022840"/>
    </source>
</evidence>
<proteinExistence type="predicted"/>
<dbReference type="PROSITE" id="PS00211">
    <property type="entry name" value="ABC_TRANSPORTER_1"/>
    <property type="match status" value="1"/>
</dbReference>
<feature type="compositionally biased region" description="Basic and acidic residues" evidence="3">
    <location>
        <begin position="284"/>
        <end position="297"/>
    </location>
</feature>
<dbReference type="PANTHER" id="PTHR42794:SF2">
    <property type="entry name" value="ABC TRANSPORTER ATP-BINDING PROTEIN"/>
    <property type="match status" value="1"/>
</dbReference>
<dbReference type="Pfam" id="PF00005">
    <property type="entry name" value="ABC_tran"/>
    <property type="match status" value="1"/>
</dbReference>
<feature type="region of interest" description="Disordered" evidence="3">
    <location>
        <begin position="275"/>
        <end position="297"/>
    </location>
</feature>
<reference evidence="5 6" key="1">
    <citation type="submission" date="2024-10" db="EMBL/GenBank/DDBJ databases">
        <title>The Natural Products Discovery Center: Release of the First 8490 Sequenced Strains for Exploring Actinobacteria Biosynthetic Diversity.</title>
        <authorList>
            <person name="Kalkreuter E."/>
            <person name="Kautsar S.A."/>
            <person name="Yang D."/>
            <person name="Bader C.D."/>
            <person name="Teijaro C.N."/>
            <person name="Fluegel L."/>
            <person name="Davis C.M."/>
            <person name="Simpson J.R."/>
            <person name="Lauterbach L."/>
            <person name="Steele A.D."/>
            <person name="Gui C."/>
            <person name="Meng S."/>
            <person name="Li G."/>
            <person name="Viehrig K."/>
            <person name="Ye F."/>
            <person name="Su P."/>
            <person name="Kiefer A.F."/>
            <person name="Nichols A."/>
            <person name="Cepeda A.J."/>
            <person name="Yan W."/>
            <person name="Fan B."/>
            <person name="Jiang Y."/>
            <person name="Adhikari A."/>
            <person name="Zheng C.-J."/>
            <person name="Schuster L."/>
            <person name="Cowan T.M."/>
            <person name="Smanski M.J."/>
            <person name="Chevrette M.G."/>
            <person name="De Carvalho L.P.S."/>
            <person name="Shen B."/>
        </authorList>
    </citation>
    <scope>NUCLEOTIDE SEQUENCE [LARGE SCALE GENOMIC DNA]</scope>
    <source>
        <strain evidence="5 6">NPDC007147</strain>
    </source>
</reference>
<dbReference type="EMBL" id="JBIAFJ010000009">
    <property type="protein sequence ID" value="MFE9170530.1"/>
    <property type="molecule type" value="Genomic_DNA"/>
</dbReference>
<dbReference type="InterPro" id="IPR017871">
    <property type="entry name" value="ABC_transporter-like_CS"/>
</dbReference>
<dbReference type="Proteomes" id="UP001601197">
    <property type="component" value="Unassembled WGS sequence"/>
</dbReference>
<evidence type="ECO:0000256" key="3">
    <source>
        <dbReference type="SAM" id="MobiDB-lite"/>
    </source>
</evidence>
<name>A0ABW6KVP6_9ACTN</name>
<protein>
    <submittedName>
        <fullName evidence="5">ABC transporter ATP-binding protein</fullName>
    </submittedName>
</protein>
<dbReference type="PANTHER" id="PTHR42794">
    <property type="entry name" value="HEMIN IMPORT ATP-BINDING PROTEIN HMUV"/>
    <property type="match status" value="1"/>
</dbReference>
<dbReference type="InterPro" id="IPR003593">
    <property type="entry name" value="AAA+_ATPase"/>
</dbReference>
<keyword evidence="6" id="KW-1185">Reference proteome</keyword>
<evidence type="ECO:0000256" key="1">
    <source>
        <dbReference type="ARBA" id="ARBA00022741"/>
    </source>
</evidence>
<keyword evidence="2 5" id="KW-0067">ATP-binding</keyword>
<accession>A0ABW6KVP6</accession>
<dbReference type="SUPFAM" id="SSF52540">
    <property type="entry name" value="P-loop containing nucleoside triphosphate hydrolases"/>
    <property type="match status" value="1"/>
</dbReference>
<sequence>MTAGRPETEAGTTEPGAAGPGAAGPGATAPGTLDIDGVSVTVDGRTLVDRVSLTVSSGEVVGLVGPNGAGKSTLLRTVYRALRPTSGRVLLDGADVWRMPGKRLARHLAAVLQEHAGDFELTVYEVVAMGRTPHKRPFAGDDAGDRAVVTAALTELDVAGLADAPFDRLSGGEKQRVLIARALAQRAGTMVLDEPTNHLDLRHQLDALRLVRRLGVTAVVALHDLNLAASFCDRLCVLETGRVVAHGTPRDVLTPALLAEVYRVEAYVTEHPRSGAPQVTLLSGDDRPGRGREAART</sequence>
<dbReference type="InterPro" id="IPR027417">
    <property type="entry name" value="P-loop_NTPase"/>
</dbReference>
<keyword evidence="1" id="KW-0547">Nucleotide-binding</keyword>
<dbReference type="CDD" id="cd03214">
    <property type="entry name" value="ABC_Iron-Siderophores_B12_Hemin"/>
    <property type="match status" value="1"/>
</dbReference>
<dbReference type="GO" id="GO:0005524">
    <property type="term" value="F:ATP binding"/>
    <property type="evidence" value="ECO:0007669"/>
    <property type="project" value="UniProtKB-KW"/>
</dbReference>
<evidence type="ECO:0000313" key="6">
    <source>
        <dbReference type="Proteomes" id="UP001601197"/>
    </source>
</evidence>
<feature type="region of interest" description="Disordered" evidence="3">
    <location>
        <begin position="1"/>
        <end position="31"/>
    </location>
</feature>
<evidence type="ECO:0000313" key="5">
    <source>
        <dbReference type="EMBL" id="MFE9170530.1"/>
    </source>
</evidence>
<dbReference type="InterPro" id="IPR003439">
    <property type="entry name" value="ABC_transporter-like_ATP-bd"/>
</dbReference>
<feature type="compositionally biased region" description="Low complexity" evidence="3">
    <location>
        <begin position="1"/>
        <end position="17"/>
    </location>
</feature>